<keyword evidence="4 6" id="KW-0805">Transcription regulation</keyword>
<dbReference type="GO" id="GO:0003723">
    <property type="term" value="F:RNA binding"/>
    <property type="evidence" value="ECO:0007669"/>
    <property type="project" value="UniProtKB-UniRule"/>
</dbReference>
<keyword evidence="3 6" id="KW-0694">RNA-binding</keyword>
<dbReference type="GO" id="GO:0006353">
    <property type="term" value="P:DNA-templated transcription termination"/>
    <property type="evidence" value="ECO:0007669"/>
    <property type="project" value="UniProtKB-UniRule"/>
</dbReference>
<sequence>MTQNRDNSTRTKARKRALDILYESELRDRPGTDTLAERIGLGEPPVRPFTIELVNGVLEHLDELDAAIAAALTGTWTVDRLAHVDRNLARIALYEIAHTDTPPAVAISEAVGLAAEYSTPESPSFLNGVLSAAAQRLAVATPGDSQQT</sequence>
<gene>
    <name evidence="6 8" type="primary">nusB</name>
    <name evidence="8" type="ORF">ET989_06825</name>
</gene>
<dbReference type="NCBIfam" id="TIGR01951">
    <property type="entry name" value="nusB"/>
    <property type="match status" value="1"/>
</dbReference>
<comment type="similarity">
    <text evidence="1 6">Belongs to the NusB family.</text>
</comment>
<accession>A0A4Q9KEA5</accession>
<reference evidence="8 9" key="1">
    <citation type="submission" date="2019-01" db="EMBL/GenBank/DDBJ databases">
        <title>Lactibacter flavus gen. nov., sp. nov., a novel bacterium of the family Propionibacteriaceae isolated from raw milk and dairy products.</title>
        <authorList>
            <person name="Huptas C."/>
            <person name="Wenning M."/>
            <person name="Breitenwieser F."/>
            <person name="Doll E."/>
            <person name="Von Neubeck M."/>
            <person name="Busse H.-J."/>
            <person name="Scherer S."/>
        </authorList>
    </citation>
    <scope>NUCLEOTIDE SEQUENCE [LARGE SCALE GENOMIC DNA]</scope>
    <source>
        <strain evidence="8 9">KCTC 33808</strain>
    </source>
</reference>
<dbReference type="InterPro" id="IPR035926">
    <property type="entry name" value="NusB-like_sf"/>
</dbReference>
<evidence type="ECO:0000256" key="5">
    <source>
        <dbReference type="ARBA" id="ARBA00023163"/>
    </source>
</evidence>
<dbReference type="Pfam" id="PF01029">
    <property type="entry name" value="NusB"/>
    <property type="match status" value="1"/>
</dbReference>
<evidence type="ECO:0000256" key="4">
    <source>
        <dbReference type="ARBA" id="ARBA00023015"/>
    </source>
</evidence>
<evidence type="ECO:0000313" key="8">
    <source>
        <dbReference type="EMBL" id="TBT85450.1"/>
    </source>
</evidence>
<dbReference type="RefSeq" id="WP_131167791.1">
    <property type="nucleotide sequence ID" value="NZ_SDMQ01000005.1"/>
</dbReference>
<evidence type="ECO:0000313" key="9">
    <source>
        <dbReference type="Proteomes" id="UP000292373"/>
    </source>
</evidence>
<dbReference type="HAMAP" id="MF_00073">
    <property type="entry name" value="NusB"/>
    <property type="match status" value="1"/>
</dbReference>
<evidence type="ECO:0000256" key="3">
    <source>
        <dbReference type="ARBA" id="ARBA00022884"/>
    </source>
</evidence>
<dbReference type="SUPFAM" id="SSF48013">
    <property type="entry name" value="NusB-like"/>
    <property type="match status" value="1"/>
</dbReference>
<comment type="function">
    <text evidence="6">Involved in transcription antitermination. Required for transcription of ribosomal RNA (rRNA) genes. Binds specifically to the boxA antiterminator sequence of the ribosomal RNA (rrn) operons.</text>
</comment>
<dbReference type="InterPro" id="IPR011605">
    <property type="entry name" value="NusB_fam"/>
</dbReference>
<dbReference type="Proteomes" id="UP000292373">
    <property type="component" value="Unassembled WGS sequence"/>
</dbReference>
<dbReference type="InterPro" id="IPR006027">
    <property type="entry name" value="NusB_RsmB_TIM44"/>
</dbReference>
<dbReference type="AlphaFoldDB" id="A0A4Q9KEA5"/>
<dbReference type="EMBL" id="SDMQ01000005">
    <property type="protein sequence ID" value="TBT85450.1"/>
    <property type="molecule type" value="Genomic_DNA"/>
</dbReference>
<keyword evidence="9" id="KW-1185">Reference proteome</keyword>
<dbReference type="GO" id="GO:0031564">
    <property type="term" value="P:transcription antitermination"/>
    <property type="evidence" value="ECO:0007669"/>
    <property type="project" value="UniProtKB-KW"/>
</dbReference>
<evidence type="ECO:0000256" key="1">
    <source>
        <dbReference type="ARBA" id="ARBA00005952"/>
    </source>
</evidence>
<evidence type="ECO:0000259" key="7">
    <source>
        <dbReference type="Pfam" id="PF01029"/>
    </source>
</evidence>
<protein>
    <recommendedName>
        <fullName evidence="6">Transcription antitermination protein NusB</fullName>
    </recommendedName>
    <alternativeName>
        <fullName evidence="6">Antitermination factor NusB</fullName>
    </alternativeName>
</protein>
<evidence type="ECO:0000256" key="2">
    <source>
        <dbReference type="ARBA" id="ARBA00022814"/>
    </source>
</evidence>
<keyword evidence="5 6" id="KW-0804">Transcription</keyword>
<dbReference type="PANTHER" id="PTHR11078">
    <property type="entry name" value="N UTILIZATION SUBSTANCE PROTEIN B-RELATED"/>
    <property type="match status" value="1"/>
</dbReference>
<name>A0A4Q9KEA5_9ACTN</name>
<organism evidence="8 9">
    <name type="scientific">Propioniciclava sinopodophylli</name>
    <dbReference type="NCBI Taxonomy" id="1837344"/>
    <lineage>
        <taxon>Bacteria</taxon>
        <taxon>Bacillati</taxon>
        <taxon>Actinomycetota</taxon>
        <taxon>Actinomycetes</taxon>
        <taxon>Propionibacteriales</taxon>
        <taxon>Propionibacteriaceae</taxon>
        <taxon>Propioniciclava</taxon>
    </lineage>
</organism>
<evidence type="ECO:0000256" key="6">
    <source>
        <dbReference type="HAMAP-Rule" id="MF_00073"/>
    </source>
</evidence>
<comment type="caution">
    <text evidence="8">The sequence shown here is derived from an EMBL/GenBank/DDBJ whole genome shotgun (WGS) entry which is preliminary data.</text>
</comment>
<dbReference type="GO" id="GO:0005829">
    <property type="term" value="C:cytosol"/>
    <property type="evidence" value="ECO:0007669"/>
    <property type="project" value="TreeGrafter"/>
</dbReference>
<keyword evidence="2 6" id="KW-0889">Transcription antitermination</keyword>
<feature type="domain" description="NusB/RsmB/TIM44" evidence="7">
    <location>
        <begin position="12"/>
        <end position="134"/>
    </location>
</feature>
<proteinExistence type="inferred from homology"/>
<dbReference type="OrthoDB" id="3528057at2"/>
<dbReference type="PANTHER" id="PTHR11078:SF3">
    <property type="entry name" value="ANTITERMINATION NUSB DOMAIN-CONTAINING PROTEIN"/>
    <property type="match status" value="1"/>
</dbReference>
<dbReference type="Gene3D" id="1.10.940.10">
    <property type="entry name" value="NusB-like"/>
    <property type="match status" value="1"/>
</dbReference>